<dbReference type="SUPFAM" id="SSF48452">
    <property type="entry name" value="TPR-like"/>
    <property type="match status" value="1"/>
</dbReference>
<gene>
    <name evidence="2" type="ORF">BCR41DRAFT_386847</name>
</gene>
<evidence type="ECO:0000256" key="1">
    <source>
        <dbReference type="SAM" id="MobiDB-lite"/>
    </source>
</evidence>
<evidence type="ECO:0000313" key="3">
    <source>
        <dbReference type="Proteomes" id="UP000193648"/>
    </source>
</evidence>
<sequence>MGPTDSPALKRTASSLEEAGEAVSFSRHNAKKSRKNDNDTEIEHTEDCEDPECEGCAEGEIILHFDIKPTAMEVFKMARDEVAAVEAGSTLGSSGTRSLSRLAKALFDRAIDEFEILEKTQTHIELNDETDVARQVLVTKIQHATCVVLMGRYIPSMEVLEDGTRMFDELAKKTAYQNGHILVGLGIAQLSQAGEIRRQALKTLELEEDELTEEQIETAGHIGKTEMNLIDNALENFDKGLSLLKKRKEDPPESESTFAQESIRAAQELDEYGNTLDAKLNQELACKTFDRALELLEDAQKHKADAVDSSADALSLFGSILYNKAKAADNQAEGDENPAKGLLERAIEMLVKAENMQGEDGDAKTLETLGQAYLMSTGLIEDEDMILERVEAAKEKLSHALALDPHNPNLRQQVEALCGGDDNFEYEDDDVETEEDGNDEDNAEEEDE</sequence>
<feature type="region of interest" description="Disordered" evidence="1">
    <location>
        <begin position="417"/>
        <end position="448"/>
    </location>
</feature>
<feature type="compositionally biased region" description="Basic and acidic residues" evidence="1">
    <location>
        <begin position="35"/>
        <end position="45"/>
    </location>
</feature>
<dbReference type="OrthoDB" id="5573535at2759"/>
<dbReference type="RefSeq" id="XP_021880740.1">
    <property type="nucleotide sequence ID" value="XM_022027839.1"/>
</dbReference>
<protein>
    <submittedName>
        <fullName evidence="2">Uncharacterized protein</fullName>
    </submittedName>
</protein>
<reference evidence="2 3" key="1">
    <citation type="submission" date="2016-07" db="EMBL/GenBank/DDBJ databases">
        <title>Pervasive Adenine N6-methylation of Active Genes in Fungi.</title>
        <authorList>
            <consortium name="DOE Joint Genome Institute"/>
            <person name="Mondo S.J."/>
            <person name="Dannebaum R.O."/>
            <person name="Kuo R.C."/>
            <person name="Labutti K."/>
            <person name="Haridas S."/>
            <person name="Kuo A."/>
            <person name="Salamov A."/>
            <person name="Ahrendt S.R."/>
            <person name="Lipzen A."/>
            <person name="Sullivan W."/>
            <person name="Andreopoulos W.B."/>
            <person name="Clum A."/>
            <person name="Lindquist E."/>
            <person name="Daum C."/>
            <person name="Ramamoorthy G.K."/>
            <person name="Gryganskyi A."/>
            <person name="Culley D."/>
            <person name="Magnuson J.K."/>
            <person name="James T.Y."/>
            <person name="O'Malley M.A."/>
            <person name="Stajich J.E."/>
            <person name="Spatafora J.W."/>
            <person name="Visel A."/>
            <person name="Grigoriev I.V."/>
        </authorList>
    </citation>
    <scope>NUCLEOTIDE SEQUENCE [LARGE SCALE GENOMIC DNA]</scope>
    <source>
        <strain evidence="2 3">NRRL 3116</strain>
    </source>
</reference>
<dbReference type="InterPro" id="IPR011990">
    <property type="entry name" value="TPR-like_helical_dom_sf"/>
</dbReference>
<proteinExistence type="predicted"/>
<evidence type="ECO:0000313" key="2">
    <source>
        <dbReference type="EMBL" id="ORZ14262.1"/>
    </source>
</evidence>
<dbReference type="Gene3D" id="1.25.40.10">
    <property type="entry name" value="Tetratricopeptide repeat domain"/>
    <property type="match status" value="1"/>
</dbReference>
<dbReference type="Proteomes" id="UP000193648">
    <property type="component" value="Unassembled WGS sequence"/>
</dbReference>
<accession>A0A1Y2GKW7</accession>
<organism evidence="2 3">
    <name type="scientific">Lobosporangium transversale</name>
    <dbReference type="NCBI Taxonomy" id="64571"/>
    <lineage>
        <taxon>Eukaryota</taxon>
        <taxon>Fungi</taxon>
        <taxon>Fungi incertae sedis</taxon>
        <taxon>Mucoromycota</taxon>
        <taxon>Mortierellomycotina</taxon>
        <taxon>Mortierellomycetes</taxon>
        <taxon>Mortierellales</taxon>
        <taxon>Mortierellaceae</taxon>
        <taxon>Lobosporangium</taxon>
    </lineage>
</organism>
<dbReference type="GeneID" id="33569682"/>
<keyword evidence="3" id="KW-1185">Reference proteome</keyword>
<dbReference type="InParanoid" id="A0A1Y2GKW7"/>
<feature type="compositionally biased region" description="Acidic residues" evidence="1">
    <location>
        <begin position="422"/>
        <end position="448"/>
    </location>
</feature>
<dbReference type="AlphaFoldDB" id="A0A1Y2GKW7"/>
<dbReference type="EMBL" id="MCFF01000021">
    <property type="protein sequence ID" value="ORZ14262.1"/>
    <property type="molecule type" value="Genomic_DNA"/>
</dbReference>
<comment type="caution">
    <text evidence="2">The sequence shown here is derived from an EMBL/GenBank/DDBJ whole genome shotgun (WGS) entry which is preliminary data.</text>
</comment>
<name>A0A1Y2GKW7_9FUNG</name>
<feature type="region of interest" description="Disordered" evidence="1">
    <location>
        <begin position="1"/>
        <end position="51"/>
    </location>
</feature>